<dbReference type="SUPFAM" id="SSF141371">
    <property type="entry name" value="PilZ domain-like"/>
    <property type="match status" value="1"/>
</dbReference>
<sequence length="161" mass="17938">MPAADFDPVKAESTRREIMVEILLRGRAATGESLTIPRYPLRRDTQRVAKKMPAKTKQQQRLAETTRPLTRKASRRPARGEVAVRSSHGDRTQAGLHDFSAFGCNIISDAAWLRLGSFVTLTLSEDISTQAIVRWVRDGSCGVEFLRPLPYADAELLAAQF</sequence>
<dbReference type="EMBL" id="BMZD01000002">
    <property type="protein sequence ID" value="GGZ90779.1"/>
    <property type="molecule type" value="Genomic_DNA"/>
</dbReference>
<evidence type="ECO:0000313" key="4">
    <source>
        <dbReference type="Proteomes" id="UP000634139"/>
    </source>
</evidence>
<keyword evidence="4" id="KW-1185">Reference proteome</keyword>
<name>A0A918R9C5_9SPHN</name>
<protein>
    <recommendedName>
        <fullName evidence="2">PilZ domain-containing protein</fullName>
    </recommendedName>
</protein>
<dbReference type="InterPro" id="IPR009875">
    <property type="entry name" value="PilZ_domain"/>
</dbReference>
<gene>
    <name evidence="3" type="ORF">GCM10011617_07290</name>
</gene>
<dbReference type="Pfam" id="PF07238">
    <property type="entry name" value="PilZ"/>
    <property type="match status" value="1"/>
</dbReference>
<feature type="domain" description="PilZ" evidence="2">
    <location>
        <begin position="70"/>
        <end position="156"/>
    </location>
</feature>
<proteinExistence type="predicted"/>
<dbReference type="AlphaFoldDB" id="A0A918R9C5"/>
<reference evidence="3" key="1">
    <citation type="journal article" date="2014" name="Int. J. Syst. Evol. Microbiol.">
        <title>Complete genome sequence of Corynebacterium casei LMG S-19264T (=DSM 44701T), isolated from a smear-ripened cheese.</title>
        <authorList>
            <consortium name="US DOE Joint Genome Institute (JGI-PGF)"/>
            <person name="Walter F."/>
            <person name="Albersmeier A."/>
            <person name="Kalinowski J."/>
            <person name="Ruckert C."/>
        </authorList>
    </citation>
    <scope>NUCLEOTIDE SEQUENCE</scope>
    <source>
        <strain evidence="3">KCTC 32422</strain>
    </source>
</reference>
<comment type="caution">
    <text evidence="3">The sequence shown here is derived from an EMBL/GenBank/DDBJ whole genome shotgun (WGS) entry which is preliminary data.</text>
</comment>
<organism evidence="3 4">
    <name type="scientific">Novosphingobium arvoryzae</name>
    <dbReference type="NCBI Taxonomy" id="1256514"/>
    <lineage>
        <taxon>Bacteria</taxon>
        <taxon>Pseudomonadati</taxon>
        <taxon>Pseudomonadota</taxon>
        <taxon>Alphaproteobacteria</taxon>
        <taxon>Sphingomonadales</taxon>
        <taxon>Sphingomonadaceae</taxon>
        <taxon>Novosphingobium</taxon>
    </lineage>
</organism>
<evidence type="ECO:0000259" key="2">
    <source>
        <dbReference type="Pfam" id="PF07238"/>
    </source>
</evidence>
<feature type="region of interest" description="Disordered" evidence="1">
    <location>
        <begin position="46"/>
        <end position="89"/>
    </location>
</feature>
<evidence type="ECO:0000256" key="1">
    <source>
        <dbReference type="SAM" id="MobiDB-lite"/>
    </source>
</evidence>
<dbReference type="GO" id="GO:0035438">
    <property type="term" value="F:cyclic-di-GMP binding"/>
    <property type="evidence" value="ECO:0007669"/>
    <property type="project" value="InterPro"/>
</dbReference>
<reference evidence="3" key="2">
    <citation type="submission" date="2020-09" db="EMBL/GenBank/DDBJ databases">
        <authorList>
            <person name="Sun Q."/>
            <person name="Kim S."/>
        </authorList>
    </citation>
    <scope>NUCLEOTIDE SEQUENCE</scope>
    <source>
        <strain evidence="3">KCTC 32422</strain>
    </source>
</reference>
<evidence type="ECO:0000313" key="3">
    <source>
        <dbReference type="EMBL" id="GGZ90779.1"/>
    </source>
</evidence>
<accession>A0A918R9C5</accession>
<dbReference type="Proteomes" id="UP000634139">
    <property type="component" value="Unassembled WGS sequence"/>
</dbReference>